<name>A0A511QY47_9DEIN</name>
<evidence type="ECO:0000313" key="2">
    <source>
        <dbReference type="Proteomes" id="UP000321197"/>
    </source>
</evidence>
<dbReference type="Proteomes" id="UP000321197">
    <property type="component" value="Unassembled WGS sequence"/>
</dbReference>
<dbReference type="OrthoDB" id="26797at2"/>
<dbReference type="AlphaFoldDB" id="A0A511QY47"/>
<protein>
    <recommendedName>
        <fullName evidence="3">Flagellar FliJ protein</fullName>
    </recommendedName>
</protein>
<reference evidence="1 2" key="1">
    <citation type="submission" date="2019-07" db="EMBL/GenBank/DDBJ databases">
        <title>Whole genome shotgun sequence of Meiothermus hypogaeus NBRC 106114.</title>
        <authorList>
            <person name="Hosoyama A."/>
            <person name="Uohara A."/>
            <person name="Ohji S."/>
            <person name="Ichikawa N."/>
        </authorList>
    </citation>
    <scope>NUCLEOTIDE SEQUENCE [LARGE SCALE GENOMIC DNA]</scope>
    <source>
        <strain evidence="1 2">NBRC 106114</strain>
    </source>
</reference>
<sequence length="144" mass="17071">MTADFAEQRRRRLLEIPVEIARINRQLVAMRAERDNTERALKRRETYVRQGARLRESYKQLKSEAERTDYLRVQVYEDIEYEHLADRLEQIAVQIDKLVFEKDALEHERKALYAALISYAAEIFEKKIDEKTLADMAGRGRVLS</sequence>
<gene>
    <name evidence="1" type="ORF">MHY01S_00830</name>
</gene>
<dbReference type="RefSeq" id="WP_119340522.1">
    <property type="nucleotide sequence ID" value="NZ_BJXL01000001.1"/>
</dbReference>
<organism evidence="1 2">
    <name type="scientific">Meiothermus hypogaeus NBRC 106114</name>
    <dbReference type="NCBI Taxonomy" id="1227553"/>
    <lineage>
        <taxon>Bacteria</taxon>
        <taxon>Thermotogati</taxon>
        <taxon>Deinococcota</taxon>
        <taxon>Deinococci</taxon>
        <taxon>Thermales</taxon>
        <taxon>Thermaceae</taxon>
        <taxon>Meiothermus</taxon>
    </lineage>
</organism>
<comment type="caution">
    <text evidence="1">The sequence shown here is derived from an EMBL/GenBank/DDBJ whole genome shotgun (WGS) entry which is preliminary data.</text>
</comment>
<dbReference type="EMBL" id="BJXL01000001">
    <property type="protein sequence ID" value="GEM81917.1"/>
    <property type="molecule type" value="Genomic_DNA"/>
</dbReference>
<proteinExistence type="predicted"/>
<evidence type="ECO:0000313" key="1">
    <source>
        <dbReference type="EMBL" id="GEM81917.1"/>
    </source>
</evidence>
<accession>A0A511QY47</accession>
<evidence type="ECO:0008006" key="3">
    <source>
        <dbReference type="Google" id="ProtNLM"/>
    </source>
</evidence>